<evidence type="ECO:0000313" key="2">
    <source>
        <dbReference type="EMBL" id="KAH7064754.1"/>
    </source>
</evidence>
<feature type="region of interest" description="Disordered" evidence="1">
    <location>
        <begin position="213"/>
        <end position="237"/>
    </location>
</feature>
<gene>
    <name evidence="2" type="ORF">B0J12DRAFT_693176</name>
</gene>
<name>A0ABQ8GX38_9PEZI</name>
<keyword evidence="3" id="KW-1185">Reference proteome</keyword>
<protein>
    <submittedName>
        <fullName evidence="2">Uncharacterized protein</fullName>
    </submittedName>
</protein>
<proteinExistence type="predicted"/>
<reference evidence="2 3" key="1">
    <citation type="journal article" date="2021" name="Nat. Commun.">
        <title>Genetic determinants of endophytism in the Arabidopsis root mycobiome.</title>
        <authorList>
            <person name="Mesny F."/>
            <person name="Miyauchi S."/>
            <person name="Thiergart T."/>
            <person name="Pickel B."/>
            <person name="Atanasova L."/>
            <person name="Karlsson M."/>
            <person name="Huettel B."/>
            <person name="Barry K.W."/>
            <person name="Haridas S."/>
            <person name="Chen C."/>
            <person name="Bauer D."/>
            <person name="Andreopoulos W."/>
            <person name="Pangilinan J."/>
            <person name="LaButti K."/>
            <person name="Riley R."/>
            <person name="Lipzen A."/>
            <person name="Clum A."/>
            <person name="Drula E."/>
            <person name="Henrissat B."/>
            <person name="Kohler A."/>
            <person name="Grigoriev I.V."/>
            <person name="Martin F.M."/>
            <person name="Hacquard S."/>
        </authorList>
    </citation>
    <scope>NUCLEOTIDE SEQUENCE [LARGE SCALE GENOMIC DNA]</scope>
    <source>
        <strain evidence="2 3">MPI-SDFR-AT-0080</strain>
    </source>
</reference>
<sequence>MTNRGRAGGYSSMHWGRRSARLKAEGGWQWGICKQKQSKTQWQRQQARAELQTRELHDSSVRPQLILAPSSCVCRTTQAAPQEPPPPCCVARGLSDSRAGSSAEARAGPCADGSLGSLPPEYACQQRTRSKVHAPQPAAHSSLTLVPSTDGQNSTDGHHTHRCARASSSTSLCPIFCSGRRRHALSDAPEAQRPPRSQAGDALLFTPSHCIPRAPHVTTLESPPKSHFAPAEDTFPA</sequence>
<accession>A0ABQ8GX38</accession>
<feature type="region of interest" description="Disordered" evidence="1">
    <location>
        <begin position="127"/>
        <end position="163"/>
    </location>
</feature>
<evidence type="ECO:0000313" key="3">
    <source>
        <dbReference type="Proteomes" id="UP000774617"/>
    </source>
</evidence>
<dbReference type="Proteomes" id="UP000774617">
    <property type="component" value="Unassembled WGS sequence"/>
</dbReference>
<comment type="caution">
    <text evidence="2">The sequence shown here is derived from an EMBL/GenBank/DDBJ whole genome shotgun (WGS) entry which is preliminary data.</text>
</comment>
<dbReference type="EMBL" id="JAGTJR010000001">
    <property type="protein sequence ID" value="KAH7064754.1"/>
    <property type="molecule type" value="Genomic_DNA"/>
</dbReference>
<feature type="compositionally biased region" description="Polar residues" evidence="1">
    <location>
        <begin position="139"/>
        <end position="155"/>
    </location>
</feature>
<evidence type="ECO:0000256" key="1">
    <source>
        <dbReference type="SAM" id="MobiDB-lite"/>
    </source>
</evidence>
<organism evidence="2 3">
    <name type="scientific">Macrophomina phaseolina</name>
    <dbReference type="NCBI Taxonomy" id="35725"/>
    <lineage>
        <taxon>Eukaryota</taxon>
        <taxon>Fungi</taxon>
        <taxon>Dikarya</taxon>
        <taxon>Ascomycota</taxon>
        <taxon>Pezizomycotina</taxon>
        <taxon>Dothideomycetes</taxon>
        <taxon>Dothideomycetes incertae sedis</taxon>
        <taxon>Botryosphaeriales</taxon>
        <taxon>Botryosphaeriaceae</taxon>
        <taxon>Macrophomina</taxon>
    </lineage>
</organism>